<dbReference type="RefSeq" id="WP_069381887.1">
    <property type="nucleotide sequence ID" value="NZ_CP017141.1"/>
</dbReference>
<feature type="transmembrane region" description="Helical" evidence="1">
    <location>
        <begin position="257"/>
        <end position="274"/>
    </location>
</feature>
<gene>
    <name evidence="3" type="ORF">BFS30_25510</name>
</gene>
<feature type="transmembrane region" description="Helical" evidence="1">
    <location>
        <begin position="143"/>
        <end position="165"/>
    </location>
</feature>
<evidence type="ECO:0000256" key="1">
    <source>
        <dbReference type="SAM" id="Phobius"/>
    </source>
</evidence>
<dbReference type="KEGG" id="psty:BFS30_25510"/>
<name>A0A1D7QNJ4_9SPHI</name>
<evidence type="ECO:0000313" key="3">
    <source>
        <dbReference type="EMBL" id="AOM80225.1"/>
    </source>
</evidence>
<dbReference type="GO" id="GO:0005886">
    <property type="term" value="C:plasma membrane"/>
    <property type="evidence" value="ECO:0007669"/>
    <property type="project" value="UniProtKB-SubCell"/>
</dbReference>
<keyword evidence="1" id="KW-0812">Transmembrane</keyword>
<feature type="transmembrane region" description="Helical" evidence="1">
    <location>
        <begin position="226"/>
        <end position="245"/>
    </location>
</feature>
<accession>A0A1D7QNJ4</accession>
<feature type="transmembrane region" description="Helical" evidence="1">
    <location>
        <begin position="12"/>
        <end position="36"/>
    </location>
</feature>
<keyword evidence="4" id="KW-1185">Reference proteome</keyword>
<feature type="transmembrane region" description="Helical" evidence="1">
    <location>
        <begin position="56"/>
        <end position="77"/>
    </location>
</feature>
<proteinExistence type="predicted"/>
<dbReference type="OrthoDB" id="609779at2"/>
<organism evidence="3 4">
    <name type="scientific">Pedobacter steynii</name>
    <dbReference type="NCBI Taxonomy" id="430522"/>
    <lineage>
        <taxon>Bacteria</taxon>
        <taxon>Pseudomonadati</taxon>
        <taxon>Bacteroidota</taxon>
        <taxon>Sphingobacteriia</taxon>
        <taxon>Sphingobacteriales</taxon>
        <taxon>Sphingobacteriaceae</taxon>
        <taxon>Pedobacter</taxon>
    </lineage>
</organism>
<evidence type="ECO:0000313" key="4">
    <source>
        <dbReference type="Proteomes" id="UP000094313"/>
    </source>
</evidence>
<protein>
    <recommendedName>
        <fullName evidence="2">ABC-type uncharacterized transport system domain-containing protein</fullName>
    </recommendedName>
</protein>
<dbReference type="InterPro" id="IPR019196">
    <property type="entry name" value="ABC_transp_unknown"/>
</dbReference>
<keyword evidence="1" id="KW-1133">Transmembrane helix</keyword>
<feature type="transmembrane region" description="Helical" evidence="1">
    <location>
        <begin position="738"/>
        <end position="757"/>
    </location>
</feature>
<keyword evidence="1" id="KW-0472">Membrane</keyword>
<sequence>MKKIIQIARLELSLLFYSPIAWLMLLILFVQMSMGFTPKLPELVRGQGFSGLTERLYMSIDYAGVLSAILDKLYLYIPLITMGIISRETSSGSIKLLYSSPVKLNQVVYGKFTAMLVYNLMIIGVIALFVLIGAIYIPHFDYPHILVALFAIYLMLNAFAAIGIFVSSLTTYQAVAAISTFLALGFMNYIGTVGQGIDFIRDLTHSLSMPSRTARMLAGLLNSRDVIYYFVISGMFLAFTITKLELERLSKTVFQQVIRYGLILAIGLTATYVSSRQQMIGYYDATATKQNTISKNTQEILRKMGDEPVEMTEYINGLEDSYNQATPKQRIADIARWEPYLRFKPNIKLKWVYYYDSIPGLTVQLKQQKVSFNYYVMFMSNLLKLDLRKFLTPAEIKKRINLEGENARVVMQLKYKGKTTFLRTFSPDTYFWPKEAETGAALKRLMVNAPKVVFATDGYQRGMDKVGDRDYKTLTNTKLSRGSMINQGFDVDSVSLERGEIPAGIAALVIADPKVAFSQAALTKLRKYISEGGNLMIAGETGKQGVVNPLLDSLGVKMLEGTLVQESKDYANDLVAPNLAAGAIAMTPELQPFYLQKWVVSMPGAAALSYDPKGPFVVHPLLTTNAESSWLKNGKLVLDSAAAVFDARAGDQKGSFPTALMLTRNRNNKEQRIMVSGDADFLSNAELSRLNMTTINAGFALGIFKWFAYGEFPIDTSRPDRKDNATTLTKGSVKTIQIFYYGVIPGAIFLLGMVTLIRRKRK</sequence>
<dbReference type="GO" id="GO:0140359">
    <property type="term" value="F:ABC-type transporter activity"/>
    <property type="evidence" value="ECO:0007669"/>
    <property type="project" value="InterPro"/>
</dbReference>
<dbReference type="Pfam" id="PF12679">
    <property type="entry name" value="ABC2_membrane_2"/>
    <property type="match status" value="1"/>
</dbReference>
<feature type="domain" description="ABC-type uncharacterised transport system" evidence="2">
    <location>
        <begin position="485"/>
        <end position="686"/>
    </location>
</feature>
<evidence type="ECO:0000259" key="2">
    <source>
        <dbReference type="Pfam" id="PF09822"/>
    </source>
</evidence>
<reference evidence="3 4" key="1">
    <citation type="submission" date="2016-08" db="EMBL/GenBank/DDBJ databases">
        <authorList>
            <person name="Seilhamer J.J."/>
        </authorList>
    </citation>
    <scope>NUCLEOTIDE SEQUENCE [LARGE SCALE GENOMIC DNA]</scope>
    <source>
        <strain evidence="3 4">DX4</strain>
    </source>
</reference>
<dbReference type="Proteomes" id="UP000094313">
    <property type="component" value="Chromosome"/>
</dbReference>
<dbReference type="EMBL" id="CP017141">
    <property type="protein sequence ID" value="AOM80225.1"/>
    <property type="molecule type" value="Genomic_DNA"/>
</dbReference>
<dbReference type="Pfam" id="PF09822">
    <property type="entry name" value="ABC_transp_aux"/>
    <property type="match status" value="1"/>
</dbReference>
<feature type="transmembrane region" description="Helical" evidence="1">
    <location>
        <begin position="116"/>
        <end position="137"/>
    </location>
</feature>
<dbReference type="AlphaFoldDB" id="A0A1D7QNJ4"/>
<feature type="transmembrane region" description="Helical" evidence="1">
    <location>
        <begin position="172"/>
        <end position="191"/>
    </location>
</feature>